<reference evidence="2 3" key="1">
    <citation type="submission" date="2024-09" db="EMBL/GenBank/DDBJ databases">
        <authorList>
            <person name="Sun Q."/>
            <person name="Mori K."/>
        </authorList>
    </citation>
    <scope>NUCLEOTIDE SEQUENCE [LARGE SCALE GENOMIC DNA]</scope>
    <source>
        <strain evidence="2 3">CCM 7609</strain>
    </source>
</reference>
<organism evidence="2 3">
    <name type="scientific">Citricoccus parietis</name>
    <dbReference type="NCBI Taxonomy" id="592307"/>
    <lineage>
        <taxon>Bacteria</taxon>
        <taxon>Bacillati</taxon>
        <taxon>Actinomycetota</taxon>
        <taxon>Actinomycetes</taxon>
        <taxon>Micrococcales</taxon>
        <taxon>Micrococcaceae</taxon>
        <taxon>Citricoccus</taxon>
    </lineage>
</organism>
<evidence type="ECO:0000256" key="1">
    <source>
        <dbReference type="SAM" id="Phobius"/>
    </source>
</evidence>
<keyword evidence="1" id="KW-0812">Transmembrane</keyword>
<feature type="transmembrane region" description="Helical" evidence="1">
    <location>
        <begin position="106"/>
        <end position="124"/>
    </location>
</feature>
<protein>
    <submittedName>
        <fullName evidence="2">Uncharacterized protein</fullName>
    </submittedName>
</protein>
<keyword evidence="3" id="KW-1185">Reference proteome</keyword>
<feature type="transmembrane region" description="Helical" evidence="1">
    <location>
        <begin position="204"/>
        <end position="224"/>
    </location>
</feature>
<sequence length="347" mass="38350">MDTTDGQHGHPLEGITTMTALTRRYIDQVVAHLPEGPREDISRELAALISDMQEERLATGAGESAAERDALEELGDPARLAARYRNAPNYLIGPELYPVYVRSLQWLVPVVLVVCLIANIVVYSTTEPEGHIGAMIGQIVGPLISAMFWLLGSVTLFFWVFERVAQPRDRAAVARDGARHWSVDDLEIEVAHAREARSEAIGGLVMLLLLALVPLIPTTFFYVGHLNDGGPFVNQDLWSFWLPAYYVLLAVEAMLGIWTIVRGRTTRPRLAARAALDVAAGVFFTVLVLTQQVIDPAIDSDILQTSGAADWVDVLYLVVIWGVVLWDLYVCVKIWRTVGVPERLVTA</sequence>
<accession>A0ABV5G1G3</accession>
<feature type="transmembrane region" description="Helical" evidence="1">
    <location>
        <begin position="244"/>
        <end position="262"/>
    </location>
</feature>
<keyword evidence="1" id="KW-1133">Transmembrane helix</keyword>
<name>A0ABV5G1G3_9MICC</name>
<feature type="transmembrane region" description="Helical" evidence="1">
    <location>
        <begin position="314"/>
        <end position="335"/>
    </location>
</feature>
<comment type="caution">
    <text evidence="2">The sequence shown here is derived from an EMBL/GenBank/DDBJ whole genome shotgun (WGS) entry which is preliminary data.</text>
</comment>
<evidence type="ECO:0000313" key="2">
    <source>
        <dbReference type="EMBL" id="MFB9072770.1"/>
    </source>
</evidence>
<evidence type="ECO:0000313" key="3">
    <source>
        <dbReference type="Proteomes" id="UP001589575"/>
    </source>
</evidence>
<dbReference type="Proteomes" id="UP001589575">
    <property type="component" value="Unassembled WGS sequence"/>
</dbReference>
<proteinExistence type="predicted"/>
<keyword evidence="1" id="KW-0472">Membrane</keyword>
<feature type="transmembrane region" description="Helical" evidence="1">
    <location>
        <begin position="136"/>
        <end position="161"/>
    </location>
</feature>
<dbReference type="Pfam" id="PF22564">
    <property type="entry name" value="HAAS"/>
    <property type="match status" value="1"/>
</dbReference>
<gene>
    <name evidence="2" type="ORF">ACFFX0_16815</name>
</gene>
<dbReference type="EMBL" id="JBHMFI010000001">
    <property type="protein sequence ID" value="MFB9072770.1"/>
    <property type="molecule type" value="Genomic_DNA"/>
</dbReference>
<feature type="transmembrane region" description="Helical" evidence="1">
    <location>
        <begin position="274"/>
        <end position="294"/>
    </location>
</feature>